<keyword evidence="1" id="KW-0732">Signal</keyword>
<evidence type="ECO:0000259" key="2">
    <source>
        <dbReference type="PROSITE" id="PS50927"/>
    </source>
</evidence>
<feature type="chain" id="PRO_5035235126" description="Bulb-type lectin domain-containing protein" evidence="1">
    <location>
        <begin position="20"/>
        <end position="168"/>
    </location>
</feature>
<protein>
    <recommendedName>
        <fullName evidence="2">Bulb-type lectin domain-containing protein</fullName>
    </recommendedName>
</protein>
<evidence type="ECO:0000256" key="1">
    <source>
        <dbReference type="SAM" id="SignalP"/>
    </source>
</evidence>
<dbReference type="AlphaFoldDB" id="A0A8J5EP51"/>
<feature type="signal peptide" evidence="1">
    <location>
        <begin position="1"/>
        <end position="19"/>
    </location>
</feature>
<name>A0A8J5EP51_ZINOF</name>
<gene>
    <name evidence="3" type="ORF">ZIOFF_073244</name>
</gene>
<dbReference type="CDD" id="cd00028">
    <property type="entry name" value="B_lectin"/>
    <property type="match status" value="1"/>
</dbReference>
<dbReference type="OrthoDB" id="418274at2759"/>
<evidence type="ECO:0000313" key="4">
    <source>
        <dbReference type="Proteomes" id="UP000734854"/>
    </source>
</evidence>
<feature type="domain" description="Bulb-type lectin" evidence="2">
    <location>
        <begin position="20"/>
        <end position="129"/>
    </location>
</feature>
<dbReference type="PROSITE" id="PS50927">
    <property type="entry name" value="BULB_LECTIN"/>
    <property type="match status" value="1"/>
</dbReference>
<dbReference type="EMBL" id="JACMSC010000022">
    <property type="protein sequence ID" value="KAG6468556.1"/>
    <property type="molecule type" value="Genomic_DNA"/>
</dbReference>
<reference evidence="3 4" key="1">
    <citation type="submission" date="2020-08" db="EMBL/GenBank/DDBJ databases">
        <title>Plant Genome Project.</title>
        <authorList>
            <person name="Zhang R.-G."/>
        </authorList>
    </citation>
    <scope>NUCLEOTIDE SEQUENCE [LARGE SCALE GENOMIC DNA]</scope>
    <source>
        <tissue evidence="3">Rhizome</tissue>
    </source>
</reference>
<evidence type="ECO:0000313" key="3">
    <source>
        <dbReference type="EMBL" id="KAG6468556.1"/>
    </source>
</evidence>
<organism evidence="3 4">
    <name type="scientific">Zingiber officinale</name>
    <name type="common">Ginger</name>
    <name type="synonym">Amomum zingiber</name>
    <dbReference type="NCBI Taxonomy" id="94328"/>
    <lineage>
        <taxon>Eukaryota</taxon>
        <taxon>Viridiplantae</taxon>
        <taxon>Streptophyta</taxon>
        <taxon>Embryophyta</taxon>
        <taxon>Tracheophyta</taxon>
        <taxon>Spermatophyta</taxon>
        <taxon>Magnoliopsida</taxon>
        <taxon>Liliopsida</taxon>
        <taxon>Zingiberales</taxon>
        <taxon>Zingiberaceae</taxon>
        <taxon>Zingiber</taxon>
    </lineage>
</organism>
<accession>A0A8J5EP51</accession>
<proteinExistence type="predicted"/>
<dbReference type="Proteomes" id="UP000734854">
    <property type="component" value="Unassembled WGS sequence"/>
</dbReference>
<dbReference type="InterPro" id="IPR001480">
    <property type="entry name" value="Bulb-type_lectin_dom"/>
</dbReference>
<keyword evidence="4" id="KW-1185">Reference proteome</keyword>
<dbReference type="SMART" id="SM00108">
    <property type="entry name" value="B_lectin"/>
    <property type="match status" value="1"/>
</dbReference>
<sequence>MAVLVILFAVLLLLPSSMANNILYEGETLKTGQTLTEGVYTLTMQTNCNLVLSDNGHAVWSSNTGGKGTNCYLSVQTDGNLVIYDKATNVIWSSDTWSRWGGPYILILQRNRNVVLYDSKWSTNTYTANSEGVVIVKKDHNDTSITAEVVVPAADEPTNRKIAMVTNN</sequence>
<comment type="caution">
    <text evidence="3">The sequence shown here is derived from an EMBL/GenBank/DDBJ whole genome shotgun (WGS) entry which is preliminary data.</text>
</comment>